<evidence type="ECO:0000313" key="2">
    <source>
        <dbReference type="Proteomes" id="UP000240978"/>
    </source>
</evidence>
<dbReference type="OrthoDB" id="880927at2"/>
<dbReference type="EMBL" id="PYGK01000002">
    <property type="protein sequence ID" value="PSL34638.1"/>
    <property type="molecule type" value="Genomic_DNA"/>
</dbReference>
<gene>
    <name evidence="1" type="ORF">CLV42_102211</name>
</gene>
<accession>A0A2P8GKY9</accession>
<keyword evidence="2" id="KW-1185">Reference proteome</keyword>
<protein>
    <submittedName>
        <fullName evidence="1">Uncharacterized protein</fullName>
    </submittedName>
</protein>
<comment type="caution">
    <text evidence="1">The sequence shown here is derived from an EMBL/GenBank/DDBJ whole genome shotgun (WGS) entry which is preliminary data.</text>
</comment>
<sequence length="190" mass="20619">MAINKNNFFLEGISGTIAKSITLRQYRGKTIVSEKSKGSTLPPTAEQIAVRERFEDAADFAVEVLNDPMKKAAYNEAAIKLGMSAYALALKDAHSFPEIRRIVTTKYKGLVGDTITIKAKDVFTLDNVKVEIRSAANALIEEGEALVAGGNSKYWIFTATVANPAVAGTRVKVIATDMPGNQTMREFTIS</sequence>
<organism evidence="1 2">
    <name type="scientific">Chitinophaga ginsengisoli</name>
    <dbReference type="NCBI Taxonomy" id="363837"/>
    <lineage>
        <taxon>Bacteria</taxon>
        <taxon>Pseudomonadati</taxon>
        <taxon>Bacteroidota</taxon>
        <taxon>Chitinophagia</taxon>
        <taxon>Chitinophagales</taxon>
        <taxon>Chitinophagaceae</taxon>
        <taxon>Chitinophaga</taxon>
    </lineage>
</organism>
<reference evidence="1 2" key="1">
    <citation type="submission" date="2018-03" db="EMBL/GenBank/DDBJ databases">
        <title>Genomic Encyclopedia of Archaeal and Bacterial Type Strains, Phase II (KMG-II): from individual species to whole genera.</title>
        <authorList>
            <person name="Goeker M."/>
        </authorList>
    </citation>
    <scope>NUCLEOTIDE SEQUENCE [LARGE SCALE GENOMIC DNA]</scope>
    <source>
        <strain evidence="1 2">DSM 18107</strain>
    </source>
</reference>
<proteinExistence type="predicted"/>
<dbReference type="Proteomes" id="UP000240978">
    <property type="component" value="Unassembled WGS sequence"/>
</dbReference>
<dbReference type="AlphaFoldDB" id="A0A2P8GKY9"/>
<dbReference type="RefSeq" id="WP_106600919.1">
    <property type="nucleotide sequence ID" value="NZ_PYGK01000002.1"/>
</dbReference>
<evidence type="ECO:0000313" key="1">
    <source>
        <dbReference type="EMBL" id="PSL34638.1"/>
    </source>
</evidence>
<name>A0A2P8GKY9_9BACT</name>